<feature type="region of interest" description="Disordered" evidence="2">
    <location>
        <begin position="930"/>
        <end position="969"/>
    </location>
</feature>
<dbReference type="KEGG" id="agv:OJF2_61030"/>
<organism evidence="5 6">
    <name type="scientific">Aquisphaera giovannonii</name>
    <dbReference type="NCBI Taxonomy" id="406548"/>
    <lineage>
        <taxon>Bacteria</taxon>
        <taxon>Pseudomonadati</taxon>
        <taxon>Planctomycetota</taxon>
        <taxon>Planctomycetia</taxon>
        <taxon>Isosphaerales</taxon>
        <taxon>Isosphaeraceae</taxon>
        <taxon>Aquisphaera</taxon>
    </lineage>
</organism>
<feature type="transmembrane region" description="Helical" evidence="3">
    <location>
        <begin position="232"/>
        <end position="253"/>
    </location>
</feature>
<keyword evidence="3" id="KW-0812">Transmembrane</keyword>
<evidence type="ECO:0000256" key="2">
    <source>
        <dbReference type="SAM" id="MobiDB-lite"/>
    </source>
</evidence>
<keyword evidence="3" id="KW-0472">Membrane</keyword>
<feature type="chain" id="PRO_5022859349" evidence="4">
    <location>
        <begin position="31"/>
        <end position="969"/>
    </location>
</feature>
<dbReference type="Gene3D" id="3.10.310.50">
    <property type="match status" value="1"/>
</dbReference>
<sequence length="969" mass="104257" precursor="true">MVSDSAVIRRVLWRGAVVVAAMAAAVVARAAEKSPIPAYTGDRLYVAEVPGDFSGVRRAIEELERTSPQTYFVVVVRSAGGDAASAGRYVADLERAWREQAKAKGLKLDAARSIITLVAVDDHRVEVAAGSELRDRPGMDRAARVSLIERHFVPLAREQRYPDAIGALLAAMNNAIAANDPATARVPTGDAQLPAVAATAPPAPSAESRPATRAVAAAPAPAATPRETTGQAVMALVASLVAVGLIMAGLIWLGRRRTRNTVESKIKDYKKKAVDVMDRLDALKARLKQLPIEDPDFKEPMGGETLAFYEETQKHLTGLWDRWLEVMDVLDKAQELAKKDSALGTQKLKEAEQLVSDSKAFETIDEEAKACAASMDVLNRSHEDARADADAVAAIRKEIDGRVGEVDKEGLPTLPYRPEVEGIAGEAEKAGKILVPDPIGARRSLGAARQRAASLRDRIQRILDGFADGRKVAESLKSLGQEVGRHRKDGLRLDEDGGDPDHPIARTFEALEGLRRAVHDGDPEAAQAQLRAAHESLDEARRTLDSVLKARESCEKDLPERARETRRLREAMGQYAAFQDELKREFSPGSWQAVSGNLAQASKLLETFDAKADEAAAAATPAAQKYLLGSRLLGQLADEQRAVFRLMSGVADQLNALKAVRAESQDAARALDDLEHGTDGFFRQNDRAIGSVARGTFASAQESRKQAVGLMRDGRPDWPAARQVLARALDEFAAARNQAEADVRAYERLADELDRVRREASRVGAFLAGHEEDRLAANQHHRNAEAALRAAEAGGSNGEWVRCLELVRGAAQDLAYSERLAQEDIRLARQAEREIGEAGRMIRKSRGYFSMGVTMGTAGAEGQVGQAQQLYQSQDYEQAIRVAAAAIQQVRQAYADAAQQAYLRELAMQGARAGRVGVPAVGPQIFRAGDVPAAPGPPRAAMATESPAPDPDAGSAGASWSTGSAGAGW</sequence>
<feature type="compositionally biased region" description="Low complexity" evidence="2">
    <location>
        <begin position="939"/>
        <end position="969"/>
    </location>
</feature>
<name>A0A5B9WAB2_9BACT</name>
<gene>
    <name evidence="5" type="primary">smc_5</name>
    <name evidence="5" type="ORF">OJF2_61030</name>
</gene>
<evidence type="ECO:0000313" key="6">
    <source>
        <dbReference type="Proteomes" id="UP000324233"/>
    </source>
</evidence>
<keyword evidence="6" id="KW-1185">Reference proteome</keyword>
<dbReference type="Proteomes" id="UP000324233">
    <property type="component" value="Chromosome"/>
</dbReference>
<evidence type="ECO:0000256" key="3">
    <source>
        <dbReference type="SAM" id="Phobius"/>
    </source>
</evidence>
<reference evidence="5 6" key="1">
    <citation type="submission" date="2019-08" db="EMBL/GenBank/DDBJ databases">
        <title>Deep-cultivation of Planctomycetes and their phenomic and genomic characterization uncovers novel biology.</title>
        <authorList>
            <person name="Wiegand S."/>
            <person name="Jogler M."/>
            <person name="Boedeker C."/>
            <person name="Pinto D."/>
            <person name="Vollmers J."/>
            <person name="Rivas-Marin E."/>
            <person name="Kohn T."/>
            <person name="Peeters S.H."/>
            <person name="Heuer A."/>
            <person name="Rast P."/>
            <person name="Oberbeckmann S."/>
            <person name="Bunk B."/>
            <person name="Jeske O."/>
            <person name="Meyerdierks A."/>
            <person name="Storesund J.E."/>
            <person name="Kallscheuer N."/>
            <person name="Luecker S."/>
            <person name="Lage O.M."/>
            <person name="Pohl T."/>
            <person name="Merkel B.J."/>
            <person name="Hornburger P."/>
            <person name="Mueller R.-W."/>
            <person name="Bruemmer F."/>
            <person name="Labrenz M."/>
            <person name="Spormann A.M."/>
            <person name="Op den Camp H."/>
            <person name="Overmann J."/>
            <person name="Amann R."/>
            <person name="Jetten M.S.M."/>
            <person name="Mascher T."/>
            <person name="Medema M.H."/>
            <person name="Devos D.P."/>
            <person name="Kaster A.-K."/>
            <person name="Ovreas L."/>
            <person name="Rohde M."/>
            <person name="Galperin M.Y."/>
            <person name="Jogler C."/>
        </authorList>
    </citation>
    <scope>NUCLEOTIDE SEQUENCE [LARGE SCALE GENOMIC DNA]</scope>
    <source>
        <strain evidence="5 6">OJF2</strain>
    </source>
</reference>
<dbReference type="RefSeq" id="WP_148597062.1">
    <property type="nucleotide sequence ID" value="NZ_CP042997.1"/>
</dbReference>
<evidence type="ECO:0000256" key="1">
    <source>
        <dbReference type="SAM" id="Coils"/>
    </source>
</evidence>
<dbReference type="OrthoDB" id="9818047at2"/>
<protein>
    <submittedName>
        <fullName evidence="5">Chromosome partition protein Smc</fullName>
    </submittedName>
</protein>
<evidence type="ECO:0000313" key="5">
    <source>
        <dbReference type="EMBL" id="QEH37512.1"/>
    </source>
</evidence>
<proteinExistence type="predicted"/>
<evidence type="ECO:0000256" key="4">
    <source>
        <dbReference type="SAM" id="SignalP"/>
    </source>
</evidence>
<dbReference type="EMBL" id="CP042997">
    <property type="protein sequence ID" value="QEH37512.1"/>
    <property type="molecule type" value="Genomic_DNA"/>
</dbReference>
<keyword evidence="3" id="KW-1133">Transmembrane helix</keyword>
<accession>A0A5B9WAB2</accession>
<keyword evidence="1" id="KW-0175">Coiled coil</keyword>
<dbReference type="AlphaFoldDB" id="A0A5B9WAB2"/>
<keyword evidence="4" id="KW-0732">Signal</keyword>
<feature type="signal peptide" evidence="4">
    <location>
        <begin position="1"/>
        <end position="30"/>
    </location>
</feature>
<feature type="coiled-coil region" evidence="1">
    <location>
        <begin position="729"/>
        <end position="759"/>
    </location>
</feature>